<dbReference type="PROSITE" id="PS50005">
    <property type="entry name" value="TPR"/>
    <property type="match status" value="3"/>
</dbReference>
<dbReference type="InterPro" id="IPR051685">
    <property type="entry name" value="Ycf3/AcsC/BcsC/TPR_MFPF"/>
</dbReference>
<evidence type="ECO:0000313" key="6">
    <source>
        <dbReference type="Proteomes" id="UP000825933"/>
    </source>
</evidence>
<dbReference type="PANTHER" id="PTHR44943">
    <property type="entry name" value="CELLULOSE SYNTHASE OPERON PROTEIN C"/>
    <property type="match status" value="1"/>
</dbReference>
<dbReference type="Proteomes" id="UP000825933">
    <property type="component" value="Unassembled WGS sequence"/>
</dbReference>
<feature type="transmembrane region" description="Helical" evidence="4">
    <location>
        <begin position="7"/>
        <end position="28"/>
    </location>
</feature>
<comment type="caution">
    <text evidence="5">The sequence shown here is derived from an EMBL/GenBank/DDBJ whole genome shotgun (WGS) entry which is preliminary data.</text>
</comment>
<evidence type="ECO:0000256" key="4">
    <source>
        <dbReference type="SAM" id="Phobius"/>
    </source>
</evidence>
<reference evidence="6" key="1">
    <citation type="journal article" date="2022" name="Microbiol. Resour. Announc.">
        <title>Draft Genome Sequence of a Methanogenic Archaeon from West Spitsbergen Permafrost.</title>
        <authorList>
            <person name="Trubitsyn V."/>
            <person name="Rivkina E."/>
            <person name="Shcherbakova V."/>
        </authorList>
    </citation>
    <scope>NUCLEOTIDE SEQUENCE [LARGE SCALE GENOMIC DNA]</scope>
    <source>
        <strain evidence="6">VT</strain>
    </source>
</reference>
<protein>
    <submittedName>
        <fullName evidence="5">Tetratricopeptide repeat protein</fullName>
    </submittedName>
</protein>
<feature type="repeat" description="TPR" evidence="3">
    <location>
        <begin position="191"/>
        <end position="224"/>
    </location>
</feature>
<feature type="transmembrane region" description="Helical" evidence="4">
    <location>
        <begin position="67"/>
        <end position="87"/>
    </location>
</feature>
<dbReference type="SMART" id="SM00028">
    <property type="entry name" value="TPR"/>
    <property type="match status" value="3"/>
</dbReference>
<dbReference type="RefSeq" id="WP_223790185.1">
    <property type="nucleotide sequence ID" value="NZ_JAIOUQ010000001.1"/>
</dbReference>
<proteinExistence type="predicted"/>
<keyword evidence="4" id="KW-1133">Transmembrane helix</keyword>
<sequence>MRRFHPVIAIITGSFFIFIINQIMNYIFDSIPINGMLGSELITILVPVLLILGGFITAFITNRNRLLCAFCVGLFFPIINNAINIAYLNSISAIVLFVLGALFAALITTLGGFIAVRAITKYVNALNDKGIALDEIGKHEEAIKAYDRALKLDTNNIEALFNKGETLGIIGKHEEAIKYFNIILKIDPDDAETLYEKGVNLKKLGEHEQAIKYFDKALQLDPDDTDAQKGKEEILSMIQSKNT</sequence>
<dbReference type="Pfam" id="PF00515">
    <property type="entry name" value="TPR_1"/>
    <property type="match status" value="1"/>
</dbReference>
<keyword evidence="6" id="KW-1185">Reference proteome</keyword>
<feature type="repeat" description="TPR" evidence="3">
    <location>
        <begin position="157"/>
        <end position="190"/>
    </location>
</feature>
<keyword evidence="4" id="KW-0472">Membrane</keyword>
<dbReference type="Gene3D" id="1.25.40.10">
    <property type="entry name" value="Tetratricopeptide repeat domain"/>
    <property type="match status" value="1"/>
</dbReference>
<keyword evidence="2 3" id="KW-0802">TPR repeat</keyword>
<gene>
    <name evidence="5" type="ORF">K8N75_00345</name>
</gene>
<feature type="repeat" description="TPR" evidence="3">
    <location>
        <begin position="123"/>
        <end position="156"/>
    </location>
</feature>
<accession>A0A8T5UYK9</accession>
<dbReference type="InterPro" id="IPR011990">
    <property type="entry name" value="TPR-like_helical_dom_sf"/>
</dbReference>
<dbReference type="SUPFAM" id="SSF48452">
    <property type="entry name" value="TPR-like"/>
    <property type="match status" value="1"/>
</dbReference>
<evidence type="ECO:0000256" key="3">
    <source>
        <dbReference type="PROSITE-ProRule" id="PRU00339"/>
    </source>
</evidence>
<dbReference type="EMBL" id="JAIOUQ010000001">
    <property type="protein sequence ID" value="MBZ2164505.1"/>
    <property type="molecule type" value="Genomic_DNA"/>
</dbReference>
<dbReference type="InterPro" id="IPR019734">
    <property type="entry name" value="TPR_rpt"/>
</dbReference>
<dbReference type="Pfam" id="PF13414">
    <property type="entry name" value="TPR_11"/>
    <property type="match status" value="1"/>
</dbReference>
<evidence type="ECO:0000256" key="1">
    <source>
        <dbReference type="ARBA" id="ARBA00022737"/>
    </source>
</evidence>
<dbReference type="PROSITE" id="PS50293">
    <property type="entry name" value="TPR_REGION"/>
    <property type="match status" value="2"/>
</dbReference>
<keyword evidence="4" id="KW-0812">Transmembrane</keyword>
<feature type="transmembrane region" description="Helical" evidence="4">
    <location>
        <begin position="40"/>
        <end position="60"/>
    </location>
</feature>
<organism evidence="5 6">
    <name type="scientific">Methanobacterium spitsbergense</name>
    <dbReference type="NCBI Taxonomy" id="2874285"/>
    <lineage>
        <taxon>Archaea</taxon>
        <taxon>Methanobacteriati</taxon>
        <taxon>Methanobacteriota</taxon>
        <taxon>Methanomada group</taxon>
        <taxon>Methanobacteria</taxon>
        <taxon>Methanobacteriales</taxon>
        <taxon>Methanobacteriaceae</taxon>
        <taxon>Methanobacterium</taxon>
    </lineage>
</organism>
<dbReference type="PANTHER" id="PTHR44943:SF8">
    <property type="entry name" value="TPR REPEAT-CONTAINING PROTEIN MJ0263"/>
    <property type="match status" value="1"/>
</dbReference>
<keyword evidence="1" id="KW-0677">Repeat</keyword>
<name>A0A8T5UYK9_9EURY</name>
<feature type="transmembrane region" description="Helical" evidence="4">
    <location>
        <begin position="93"/>
        <end position="116"/>
    </location>
</feature>
<evidence type="ECO:0000256" key="2">
    <source>
        <dbReference type="ARBA" id="ARBA00022803"/>
    </source>
</evidence>
<dbReference type="AlphaFoldDB" id="A0A8T5UYK9"/>
<evidence type="ECO:0000313" key="5">
    <source>
        <dbReference type="EMBL" id="MBZ2164505.1"/>
    </source>
</evidence>